<keyword evidence="9 13" id="KW-0472">Membrane</keyword>
<dbReference type="CDD" id="cd06261">
    <property type="entry name" value="TM_PBP2"/>
    <property type="match status" value="1"/>
</dbReference>
<reference evidence="17 18" key="1">
    <citation type="submission" date="2018-06" db="EMBL/GenBank/DDBJ databases">
        <title>Genome conservation of Clostridium tetani.</title>
        <authorList>
            <person name="Bruggemann H."/>
            <person name="Popoff M.R."/>
        </authorList>
    </citation>
    <scope>NUCLEOTIDE SEQUENCE [LARGE SCALE GENOMIC DNA]</scope>
    <source>
        <strain evidence="15 18">2017.061</strain>
        <strain evidence="16 17">63.05</strain>
    </source>
</reference>
<evidence type="ECO:0000256" key="13">
    <source>
        <dbReference type="RuleBase" id="RU363032"/>
    </source>
</evidence>
<dbReference type="InterPro" id="IPR035906">
    <property type="entry name" value="MetI-like_sf"/>
</dbReference>
<dbReference type="InterPro" id="IPR045621">
    <property type="entry name" value="BPD_transp_1_N"/>
</dbReference>
<feature type="transmembrane region" description="Helical" evidence="13">
    <location>
        <begin position="12"/>
        <end position="29"/>
    </location>
</feature>
<evidence type="ECO:0000256" key="1">
    <source>
        <dbReference type="ARBA" id="ARBA00004651"/>
    </source>
</evidence>
<dbReference type="AlphaFoldDB" id="A0A4V1LED1"/>
<evidence type="ECO:0000256" key="12">
    <source>
        <dbReference type="ARBA" id="ARBA00044774"/>
    </source>
</evidence>
<feature type="transmembrane region" description="Helical" evidence="13">
    <location>
        <begin position="275"/>
        <end position="294"/>
    </location>
</feature>
<sequence>MYGISKRLAKVLVFFFLLSFFSFMILKLAPGDPVMNILGTQEVAVSNQDVEQLREQLGLNKPMVIQYCDWLKKVIHLDFGNSLITGKSVASGIGKAFPRTLLLALSSITVMFLIAVPLGVGSALYRDGVINKISEIFNLIGSSIPGFWLGFILVDIFAIKLNLLPSMGVGGLKHLILPSLTLGISMAPPYVRLLKTSIIESMEQDFIQSAKARGVLEVRIFFFHVLRKSLIPVLTLFGMSMGSLMGGTVVIEVLFSYPGLGKLAIEAITNRDYSMIQGFILFTGMLVFVINLIVDVLHRFIDPSIAIKEAEQIEI</sequence>
<gene>
    <name evidence="15" type="ORF">DP130_12785</name>
    <name evidence="16" type="ORF">DP131_13630</name>
</gene>
<feature type="transmembrane region" description="Helical" evidence="13">
    <location>
        <begin position="101"/>
        <end position="124"/>
    </location>
</feature>
<evidence type="ECO:0000313" key="17">
    <source>
        <dbReference type="Proteomes" id="UP000290273"/>
    </source>
</evidence>
<dbReference type="PANTHER" id="PTHR43163:SF6">
    <property type="entry name" value="DIPEPTIDE TRANSPORT SYSTEM PERMEASE PROTEIN DPPB-RELATED"/>
    <property type="match status" value="1"/>
</dbReference>
<organism evidence="15 18">
    <name type="scientific">Clostridium tetani</name>
    <dbReference type="NCBI Taxonomy" id="1513"/>
    <lineage>
        <taxon>Bacteria</taxon>
        <taxon>Bacillati</taxon>
        <taxon>Bacillota</taxon>
        <taxon>Clostridia</taxon>
        <taxon>Eubacteriales</taxon>
        <taxon>Clostridiaceae</taxon>
        <taxon>Clostridium</taxon>
    </lineage>
</organism>
<evidence type="ECO:0000256" key="8">
    <source>
        <dbReference type="ARBA" id="ARBA00023112"/>
    </source>
</evidence>
<comment type="similarity">
    <text evidence="10">Belongs to the binding-protein-dependent transport system permease family. OppBC subfamily.</text>
</comment>
<keyword evidence="6 13" id="KW-1133">Transmembrane helix</keyword>
<dbReference type="GO" id="GO:0015099">
    <property type="term" value="F:nickel cation transmembrane transporter activity"/>
    <property type="evidence" value="ECO:0007669"/>
    <property type="project" value="InterPro"/>
</dbReference>
<keyword evidence="2 13" id="KW-0813">Transport</keyword>
<keyword evidence="8" id="KW-0921">Nickel transport</keyword>
<dbReference type="Proteomes" id="UP000290921">
    <property type="component" value="Unassembled WGS sequence"/>
</dbReference>
<dbReference type="Pfam" id="PF00528">
    <property type="entry name" value="BPD_transp_1"/>
    <property type="match status" value="1"/>
</dbReference>
<dbReference type="Proteomes" id="UP000290273">
    <property type="component" value="Unassembled WGS sequence"/>
</dbReference>
<dbReference type="GO" id="GO:0005886">
    <property type="term" value="C:plasma membrane"/>
    <property type="evidence" value="ECO:0007669"/>
    <property type="project" value="UniProtKB-SubCell"/>
</dbReference>
<comment type="subcellular location">
    <subcellularLocation>
        <location evidence="1 13">Cell membrane</location>
        <topology evidence="1 13">Multi-pass membrane protein</topology>
    </subcellularLocation>
</comment>
<evidence type="ECO:0000256" key="9">
    <source>
        <dbReference type="ARBA" id="ARBA00023136"/>
    </source>
</evidence>
<evidence type="ECO:0000256" key="6">
    <source>
        <dbReference type="ARBA" id="ARBA00022989"/>
    </source>
</evidence>
<comment type="caution">
    <text evidence="15">The sequence shown here is derived from an EMBL/GenBank/DDBJ whole genome shotgun (WGS) entry which is preliminary data.</text>
</comment>
<keyword evidence="3" id="KW-1003">Cell membrane</keyword>
<keyword evidence="7" id="KW-0406">Ion transport</keyword>
<evidence type="ECO:0000313" key="18">
    <source>
        <dbReference type="Proteomes" id="UP000290921"/>
    </source>
</evidence>
<evidence type="ECO:0000259" key="14">
    <source>
        <dbReference type="PROSITE" id="PS50928"/>
    </source>
</evidence>
<keyword evidence="5 13" id="KW-0812">Transmembrane</keyword>
<evidence type="ECO:0000313" key="16">
    <source>
        <dbReference type="EMBL" id="RXI51667.1"/>
    </source>
</evidence>
<evidence type="ECO:0000256" key="2">
    <source>
        <dbReference type="ARBA" id="ARBA00022448"/>
    </source>
</evidence>
<dbReference type="EMBL" id="QMAU01000053">
    <property type="protein sequence ID" value="RXI51667.1"/>
    <property type="molecule type" value="Genomic_DNA"/>
</dbReference>
<protein>
    <recommendedName>
        <fullName evidence="12">Nickel import system permease protein NikB</fullName>
    </recommendedName>
</protein>
<feature type="transmembrane region" description="Helical" evidence="13">
    <location>
        <begin position="229"/>
        <end position="255"/>
    </location>
</feature>
<accession>A0A4V1LED1</accession>
<feature type="domain" description="ABC transmembrane type-1" evidence="14">
    <location>
        <begin position="97"/>
        <end position="298"/>
    </location>
</feature>
<dbReference type="RefSeq" id="WP_023438281.1">
    <property type="nucleotide sequence ID" value="NZ_AP026806.1"/>
</dbReference>
<evidence type="ECO:0000256" key="11">
    <source>
        <dbReference type="ARBA" id="ARBA00038669"/>
    </source>
</evidence>
<evidence type="ECO:0000313" key="15">
    <source>
        <dbReference type="EMBL" id="RXI44709.1"/>
    </source>
</evidence>
<feature type="transmembrane region" description="Helical" evidence="13">
    <location>
        <begin position="136"/>
        <end position="159"/>
    </location>
</feature>
<evidence type="ECO:0000256" key="7">
    <source>
        <dbReference type="ARBA" id="ARBA00023065"/>
    </source>
</evidence>
<dbReference type="Gene3D" id="1.10.3720.10">
    <property type="entry name" value="MetI-like"/>
    <property type="match status" value="1"/>
</dbReference>
<feature type="transmembrane region" description="Helical" evidence="13">
    <location>
        <begin position="171"/>
        <end position="191"/>
    </location>
</feature>
<evidence type="ECO:0000256" key="10">
    <source>
        <dbReference type="ARBA" id="ARBA00024202"/>
    </source>
</evidence>
<dbReference type="PANTHER" id="PTHR43163">
    <property type="entry name" value="DIPEPTIDE TRANSPORT SYSTEM PERMEASE PROTEIN DPPB-RELATED"/>
    <property type="match status" value="1"/>
</dbReference>
<name>A0A4V1LED1_CLOTA</name>
<dbReference type="InterPro" id="IPR000515">
    <property type="entry name" value="MetI-like"/>
</dbReference>
<proteinExistence type="inferred from homology"/>
<keyword evidence="4" id="KW-0533">Nickel</keyword>
<dbReference type="PROSITE" id="PS50928">
    <property type="entry name" value="ABC_TM1"/>
    <property type="match status" value="1"/>
</dbReference>
<dbReference type="SUPFAM" id="SSF161098">
    <property type="entry name" value="MetI-like"/>
    <property type="match status" value="1"/>
</dbReference>
<evidence type="ECO:0000256" key="3">
    <source>
        <dbReference type="ARBA" id="ARBA00022475"/>
    </source>
</evidence>
<dbReference type="EMBL" id="QMAP01000016">
    <property type="protein sequence ID" value="RXI44709.1"/>
    <property type="molecule type" value="Genomic_DNA"/>
</dbReference>
<dbReference type="NCBIfam" id="NF045470">
    <property type="entry name" value="Opp2B"/>
    <property type="match status" value="1"/>
</dbReference>
<evidence type="ECO:0000256" key="5">
    <source>
        <dbReference type="ARBA" id="ARBA00022692"/>
    </source>
</evidence>
<dbReference type="InterPro" id="IPR050045">
    <property type="entry name" value="Opp2B"/>
</dbReference>
<evidence type="ECO:0000256" key="4">
    <source>
        <dbReference type="ARBA" id="ARBA00022596"/>
    </source>
</evidence>
<comment type="subunit">
    <text evidence="11">The complex is composed of two ATP-binding proteins (NikD and NikE), two transmembrane proteins (NikB and NikC) and a solute-binding protein (NikA).</text>
</comment>
<dbReference type="Pfam" id="PF19300">
    <property type="entry name" value="BPD_transp_1_N"/>
    <property type="match status" value="1"/>
</dbReference>